<gene>
    <name evidence="3" type="ORF">ACHAW5_000216</name>
</gene>
<sequence length="687" mass="75464">MASSKRLSPGSLLAIVAVATALSNALPIIEAFSSPHSPCRLGRRSSSGGGPATAAMTISATSTTALYNREARRSEKKKKRRSPSFVLDDEEDGDEGGMTTTTTTASGSAKSSGGPILLGGGESGYRAEVPESSKIPVAVPSSSSKKTKKSKLEQELSGGRIEEDGIVGESVTSAASVSDMPLGPGQEQPDVTTIVTDPDTGIARIQQGKYVMDKVTGKAVVLSSLGPEYRLAQMFPGAPPDVRDRYRFDWSSATVPLMVDRLREACTVPLKDPSTGREWLGIPPHPQISNPAVDFVLSNRDLLGHRMKKALGRLKLRSQSRFEREDASDYRALWKHFLLLEDHVSAPFRQILLDAEANVGPNFGNLDVKSYCDGELYVRAANYLVLKSMVAHWEKKYNDALSLEGIPETDEGMDFMARLYTGDPKRYLPDPPIIFRLTEVSRIVVMAQKMCKAFVDEPSLFDDLPSEVRFVERALGIQGGTALRKYMLEEFCPENNVDPASLREGLRRLYQQMFNMQLDPYADLTMTLWNLCVATAVGTEEARDPYEEYIANVRGTKYDTNPGFFQTYTFDHDKNSLVRFLDSAKLIEKGTAGSTEDVTRQIQGEALQLLGFKFGGQPPNPATAKRESTAEQKRYVVPEDRAIGRPHMMGWLDLLGEDEELTGGGNKGEGEKGGETFEADKWEEVKA</sequence>
<evidence type="ECO:0000256" key="1">
    <source>
        <dbReference type="SAM" id="MobiDB-lite"/>
    </source>
</evidence>
<dbReference type="AlphaFoldDB" id="A0ABD3P8E4"/>
<comment type="caution">
    <text evidence="3">The sequence shown here is derived from an EMBL/GenBank/DDBJ whole genome shotgun (WGS) entry which is preliminary data.</text>
</comment>
<name>A0ABD3P8E4_9STRA</name>
<feature type="compositionally biased region" description="Low complexity" evidence="1">
    <location>
        <begin position="97"/>
        <end position="115"/>
    </location>
</feature>
<accession>A0ABD3P8E4</accession>
<organism evidence="3 4">
    <name type="scientific">Stephanodiscus triporus</name>
    <dbReference type="NCBI Taxonomy" id="2934178"/>
    <lineage>
        <taxon>Eukaryota</taxon>
        <taxon>Sar</taxon>
        <taxon>Stramenopiles</taxon>
        <taxon>Ochrophyta</taxon>
        <taxon>Bacillariophyta</taxon>
        <taxon>Coscinodiscophyceae</taxon>
        <taxon>Thalassiosirophycidae</taxon>
        <taxon>Stephanodiscales</taxon>
        <taxon>Stephanodiscaceae</taxon>
        <taxon>Stephanodiscus</taxon>
    </lineage>
</organism>
<feature type="compositionally biased region" description="Basic and acidic residues" evidence="1">
    <location>
        <begin position="668"/>
        <end position="687"/>
    </location>
</feature>
<evidence type="ECO:0000313" key="3">
    <source>
        <dbReference type="EMBL" id="KAL3784325.1"/>
    </source>
</evidence>
<proteinExistence type="predicted"/>
<evidence type="ECO:0000313" key="4">
    <source>
        <dbReference type="Proteomes" id="UP001530315"/>
    </source>
</evidence>
<feature type="region of interest" description="Disordered" evidence="1">
    <location>
        <begin position="34"/>
        <end position="160"/>
    </location>
</feature>
<protein>
    <submittedName>
        <fullName evidence="3">Uncharacterized protein</fullName>
    </submittedName>
</protein>
<reference evidence="3 4" key="1">
    <citation type="submission" date="2024-10" db="EMBL/GenBank/DDBJ databases">
        <title>Updated reference genomes for cyclostephanoid diatoms.</title>
        <authorList>
            <person name="Roberts W.R."/>
            <person name="Alverson A.J."/>
        </authorList>
    </citation>
    <scope>NUCLEOTIDE SEQUENCE [LARGE SCALE GENOMIC DNA]</scope>
    <source>
        <strain evidence="3 4">AJA276-08</strain>
    </source>
</reference>
<dbReference type="EMBL" id="JALLAZ020000932">
    <property type="protein sequence ID" value="KAL3784325.1"/>
    <property type="molecule type" value="Genomic_DNA"/>
</dbReference>
<keyword evidence="2" id="KW-0732">Signal</keyword>
<feature type="chain" id="PRO_5044793146" evidence="2">
    <location>
        <begin position="26"/>
        <end position="687"/>
    </location>
</feature>
<feature type="signal peptide" evidence="2">
    <location>
        <begin position="1"/>
        <end position="25"/>
    </location>
</feature>
<dbReference type="Proteomes" id="UP001530315">
    <property type="component" value="Unassembled WGS sequence"/>
</dbReference>
<keyword evidence="4" id="KW-1185">Reference proteome</keyword>
<feature type="region of interest" description="Disordered" evidence="1">
    <location>
        <begin position="656"/>
        <end position="687"/>
    </location>
</feature>
<feature type="compositionally biased region" description="Low complexity" evidence="1">
    <location>
        <begin position="52"/>
        <end position="65"/>
    </location>
</feature>
<evidence type="ECO:0000256" key="2">
    <source>
        <dbReference type="SAM" id="SignalP"/>
    </source>
</evidence>